<organism evidence="2 3">
    <name type="scientific">Gloeothece verrucosa (strain PCC 7822)</name>
    <name type="common">Cyanothece sp. (strain PCC 7822)</name>
    <dbReference type="NCBI Taxonomy" id="497965"/>
    <lineage>
        <taxon>Bacteria</taxon>
        <taxon>Bacillati</taxon>
        <taxon>Cyanobacteriota</taxon>
        <taxon>Cyanophyceae</taxon>
        <taxon>Oscillatoriophycideae</taxon>
        <taxon>Chroococcales</taxon>
        <taxon>Aphanothecaceae</taxon>
        <taxon>Gloeothece</taxon>
        <taxon>Gloeothece verrucosa</taxon>
    </lineage>
</organism>
<keyword evidence="3" id="KW-1185">Reference proteome</keyword>
<sequence>MLDFASVCEFSRTNCIAICAFLVPLNLLATSSTLLLLFWRQPRPQVRFSATLAGFFALTLFFHVATWLIIGVVMMPTFILSGLGITCLLINFKAIQDTERLENWLQVARGMIKA</sequence>
<protein>
    <submittedName>
        <fullName evidence="2">Uncharacterized protein</fullName>
    </submittedName>
</protein>
<name>E0UGT8_GLOV7</name>
<dbReference type="Proteomes" id="UP000008206">
    <property type="component" value="Chromosome"/>
</dbReference>
<keyword evidence="1" id="KW-0812">Transmembrane</keyword>
<dbReference type="STRING" id="497965.Cyan7822_2444"/>
<dbReference type="KEGG" id="cyj:Cyan7822_2444"/>
<dbReference type="AlphaFoldDB" id="E0UGT8"/>
<evidence type="ECO:0000313" key="3">
    <source>
        <dbReference type="Proteomes" id="UP000008206"/>
    </source>
</evidence>
<dbReference type="eggNOG" id="ENOG50332IM">
    <property type="taxonomic scope" value="Bacteria"/>
</dbReference>
<evidence type="ECO:0000256" key="1">
    <source>
        <dbReference type="SAM" id="Phobius"/>
    </source>
</evidence>
<evidence type="ECO:0000313" key="2">
    <source>
        <dbReference type="EMBL" id="ADN14419.1"/>
    </source>
</evidence>
<feature type="transmembrane region" description="Helical" evidence="1">
    <location>
        <begin position="76"/>
        <end position="95"/>
    </location>
</feature>
<keyword evidence="1" id="KW-1133">Transmembrane helix</keyword>
<dbReference type="EMBL" id="CP002198">
    <property type="protein sequence ID" value="ADN14419.1"/>
    <property type="molecule type" value="Genomic_DNA"/>
</dbReference>
<gene>
    <name evidence="2" type="ordered locus">Cyan7822_2444</name>
</gene>
<feature type="transmembrane region" description="Helical" evidence="1">
    <location>
        <begin position="15"/>
        <end position="38"/>
    </location>
</feature>
<accession>E0UGT8</accession>
<keyword evidence="1" id="KW-0472">Membrane</keyword>
<feature type="transmembrane region" description="Helical" evidence="1">
    <location>
        <begin position="50"/>
        <end position="70"/>
    </location>
</feature>
<dbReference type="OrthoDB" id="514266at2"/>
<dbReference type="RefSeq" id="WP_013322524.1">
    <property type="nucleotide sequence ID" value="NC_014501.1"/>
</dbReference>
<dbReference type="HOGENOM" id="CLU_143510_0_0_3"/>
<reference evidence="3" key="1">
    <citation type="journal article" date="2011" name="MBio">
        <title>Novel metabolic attributes of the genus Cyanothece, comprising a group of unicellular nitrogen-fixing Cyanobacteria.</title>
        <authorList>
            <person name="Bandyopadhyay A."/>
            <person name="Elvitigala T."/>
            <person name="Welsh E."/>
            <person name="Stockel J."/>
            <person name="Liberton M."/>
            <person name="Min H."/>
            <person name="Sherman L.A."/>
            <person name="Pakrasi H.B."/>
        </authorList>
    </citation>
    <scope>NUCLEOTIDE SEQUENCE [LARGE SCALE GENOMIC DNA]</scope>
    <source>
        <strain evidence="3">PCC 7822</strain>
    </source>
</reference>
<proteinExistence type="predicted"/>